<dbReference type="EMBL" id="PUIA01000082">
    <property type="protein sequence ID" value="PQO25360.1"/>
    <property type="molecule type" value="Genomic_DNA"/>
</dbReference>
<evidence type="ECO:0000313" key="1">
    <source>
        <dbReference type="EMBL" id="PQO25360.1"/>
    </source>
</evidence>
<proteinExistence type="predicted"/>
<name>A0A2S8EZL3_9BACT</name>
<comment type="caution">
    <text evidence="1">The sequence shown here is derived from an EMBL/GenBank/DDBJ whole genome shotgun (WGS) entry which is preliminary data.</text>
</comment>
<protein>
    <submittedName>
        <fullName evidence="1">AAA family ATPase</fullName>
    </submittedName>
</protein>
<gene>
    <name evidence="1" type="ORF">C5Y96_24960</name>
</gene>
<reference evidence="1 2" key="1">
    <citation type="submission" date="2018-02" db="EMBL/GenBank/DDBJ databases">
        <title>Comparative genomes isolates from brazilian mangrove.</title>
        <authorList>
            <person name="Araujo J.E."/>
            <person name="Taketani R.G."/>
            <person name="Silva M.C.P."/>
            <person name="Loureco M.V."/>
            <person name="Andreote F.D."/>
        </authorList>
    </citation>
    <scope>NUCLEOTIDE SEQUENCE [LARGE SCALE GENOMIC DNA]</scope>
    <source>
        <strain evidence="1 2">HEX-2 MGV</strain>
    </source>
</reference>
<dbReference type="AlphaFoldDB" id="A0A2S8EZL3"/>
<organism evidence="1 2">
    <name type="scientific">Blastopirellula marina</name>
    <dbReference type="NCBI Taxonomy" id="124"/>
    <lineage>
        <taxon>Bacteria</taxon>
        <taxon>Pseudomonadati</taxon>
        <taxon>Planctomycetota</taxon>
        <taxon>Planctomycetia</taxon>
        <taxon>Pirellulales</taxon>
        <taxon>Pirellulaceae</taxon>
        <taxon>Blastopirellula</taxon>
    </lineage>
</organism>
<feature type="non-terminal residue" evidence="1">
    <location>
        <position position="49"/>
    </location>
</feature>
<sequence length="49" mass="5703">MAKTRNLGEVLQEFKQQRLVMQQELQKVIVGQEDVIEQLFAAIFTRGHC</sequence>
<evidence type="ECO:0000313" key="2">
    <source>
        <dbReference type="Proteomes" id="UP000240009"/>
    </source>
</evidence>
<accession>A0A2S8EZL3</accession>
<dbReference type="Proteomes" id="UP000240009">
    <property type="component" value="Unassembled WGS sequence"/>
</dbReference>